<dbReference type="FunFam" id="3.20.20.100:FF:000015">
    <property type="entry name" value="Oxidoreductase, aldo/keto reductase family"/>
    <property type="match status" value="1"/>
</dbReference>
<organism evidence="7 8">
    <name type="scientific">Ophiocordyceps sinensis</name>
    <dbReference type="NCBI Taxonomy" id="72228"/>
    <lineage>
        <taxon>Eukaryota</taxon>
        <taxon>Fungi</taxon>
        <taxon>Dikarya</taxon>
        <taxon>Ascomycota</taxon>
        <taxon>Pezizomycotina</taxon>
        <taxon>Sordariomycetes</taxon>
        <taxon>Hypocreomycetidae</taxon>
        <taxon>Hypocreales</taxon>
        <taxon>Ophiocordycipitaceae</taxon>
        <taxon>Ophiocordyceps</taxon>
    </lineage>
</organism>
<dbReference type="Gene3D" id="3.20.20.100">
    <property type="entry name" value="NADP-dependent oxidoreductase domain"/>
    <property type="match status" value="1"/>
</dbReference>
<comment type="caution">
    <text evidence="7">The sequence shown here is derived from an EMBL/GenBank/DDBJ whole genome shotgun (WGS) entry which is preliminary data.</text>
</comment>
<name>A0A8H4LVE9_9HYPO</name>
<dbReference type="EMBL" id="JAAVMX010000007">
    <property type="protein sequence ID" value="KAF4506313.1"/>
    <property type="molecule type" value="Genomic_DNA"/>
</dbReference>
<dbReference type="SUPFAM" id="SSF51430">
    <property type="entry name" value="NAD(P)-linked oxidoreductase"/>
    <property type="match status" value="1"/>
</dbReference>
<dbReference type="InterPro" id="IPR020471">
    <property type="entry name" value="AKR"/>
</dbReference>
<protein>
    <recommendedName>
        <fullName evidence="6">NADP-dependent oxidoreductase domain-containing protein</fullName>
    </recommendedName>
</protein>
<evidence type="ECO:0000259" key="6">
    <source>
        <dbReference type="Pfam" id="PF00248"/>
    </source>
</evidence>
<reference evidence="7 8" key="1">
    <citation type="journal article" date="2020" name="Genome Biol. Evol.">
        <title>A new high-quality draft genome assembly of the Chinese cordyceps Ophiocordyceps sinensis.</title>
        <authorList>
            <person name="Shu R."/>
            <person name="Zhang J."/>
            <person name="Meng Q."/>
            <person name="Zhang H."/>
            <person name="Zhou G."/>
            <person name="Li M."/>
            <person name="Wu P."/>
            <person name="Zhao Y."/>
            <person name="Chen C."/>
            <person name="Qin Q."/>
        </authorList>
    </citation>
    <scope>NUCLEOTIDE SEQUENCE [LARGE SCALE GENOMIC DNA]</scope>
    <source>
        <strain evidence="7 8">IOZ07</strain>
    </source>
</reference>
<gene>
    <name evidence="7" type="ORF">G6O67_006411</name>
</gene>
<keyword evidence="8" id="KW-1185">Reference proteome</keyword>
<dbReference type="AlphaFoldDB" id="A0A8H4LVE9"/>
<dbReference type="PANTHER" id="PTHR43827">
    <property type="entry name" value="2,5-DIKETO-D-GLUCONIC ACID REDUCTASE"/>
    <property type="match status" value="1"/>
</dbReference>
<feature type="active site" description="Proton donor" evidence="3">
    <location>
        <position position="49"/>
    </location>
</feature>
<dbReference type="PROSITE" id="PS00062">
    <property type="entry name" value="ALDOKETO_REDUCTASE_2"/>
    <property type="match status" value="1"/>
</dbReference>
<dbReference type="GO" id="GO:0016491">
    <property type="term" value="F:oxidoreductase activity"/>
    <property type="evidence" value="ECO:0007669"/>
    <property type="project" value="UniProtKB-KW"/>
</dbReference>
<proteinExistence type="inferred from homology"/>
<dbReference type="OrthoDB" id="416253at2759"/>
<evidence type="ECO:0000256" key="1">
    <source>
        <dbReference type="ARBA" id="ARBA00007905"/>
    </source>
</evidence>
<accession>A0A8H4LVE9</accession>
<keyword evidence="2" id="KW-0560">Oxidoreductase</keyword>
<dbReference type="PIRSF" id="PIRSF000097">
    <property type="entry name" value="AKR"/>
    <property type="match status" value="1"/>
</dbReference>
<feature type="domain" description="NADP-dependent oxidoreductase" evidence="6">
    <location>
        <begin position="26"/>
        <end position="264"/>
    </location>
</feature>
<sequence>MTDTVTLPNSVRAPQLGFGVYRSPPDVCVKSCQTALESGYRRIDTAQFYANESDVGLAVRQSQVPRADVFLVTKILEAAGSVDRSYAKCVESVRKLAGGHGQGYVDEFLIHSPSPGKGPRREMWLALERLYGEGKTKSIGVSNFGIKHIEELKQYATVWPPHVNQIELHPWMQQREVVRYCNDHGIIVEAYCPLVRNTKADDATLVRIANKHGVSPNKVLVRYSLQKGWVPLPKSDTPERIKANADVYGFDLDAEDMVALDGLDQGREGAIVHPVDN</sequence>
<dbReference type="PANTHER" id="PTHR43827:SF13">
    <property type="entry name" value="ALDO_KETO REDUCTASE FAMILY PROTEIN"/>
    <property type="match status" value="1"/>
</dbReference>
<dbReference type="InterPro" id="IPR018170">
    <property type="entry name" value="Aldo/ket_reductase_CS"/>
</dbReference>
<feature type="binding site" evidence="4">
    <location>
        <position position="111"/>
    </location>
    <ligand>
        <name>substrate</name>
    </ligand>
</feature>
<dbReference type="InterPro" id="IPR023210">
    <property type="entry name" value="NADP_OxRdtase_dom"/>
</dbReference>
<evidence type="ECO:0000256" key="2">
    <source>
        <dbReference type="ARBA" id="ARBA00023002"/>
    </source>
</evidence>
<comment type="similarity">
    <text evidence="1">Belongs to the aldo/keto reductase family.</text>
</comment>
<evidence type="ECO:0000313" key="7">
    <source>
        <dbReference type="EMBL" id="KAF4506313.1"/>
    </source>
</evidence>
<dbReference type="PRINTS" id="PR00069">
    <property type="entry name" value="ALDKETRDTASE"/>
</dbReference>
<evidence type="ECO:0000256" key="3">
    <source>
        <dbReference type="PIRSR" id="PIRSR000097-1"/>
    </source>
</evidence>
<dbReference type="CDD" id="cd19071">
    <property type="entry name" value="AKR_AKR1-5-like"/>
    <property type="match status" value="1"/>
</dbReference>
<dbReference type="PROSITE" id="PS00063">
    <property type="entry name" value="ALDOKETO_REDUCTASE_3"/>
    <property type="match status" value="1"/>
</dbReference>
<evidence type="ECO:0000313" key="8">
    <source>
        <dbReference type="Proteomes" id="UP000557566"/>
    </source>
</evidence>
<dbReference type="Proteomes" id="UP000557566">
    <property type="component" value="Unassembled WGS sequence"/>
</dbReference>
<evidence type="ECO:0000256" key="4">
    <source>
        <dbReference type="PIRSR" id="PIRSR000097-2"/>
    </source>
</evidence>
<dbReference type="InterPro" id="IPR036812">
    <property type="entry name" value="NAD(P)_OxRdtase_dom_sf"/>
</dbReference>
<evidence type="ECO:0000256" key="5">
    <source>
        <dbReference type="PIRSR" id="PIRSR000097-3"/>
    </source>
</evidence>
<dbReference type="Pfam" id="PF00248">
    <property type="entry name" value="Aldo_ket_red"/>
    <property type="match status" value="1"/>
</dbReference>
<feature type="site" description="Lowers pKa of active site Tyr" evidence="5">
    <location>
        <position position="74"/>
    </location>
</feature>